<feature type="compositionally biased region" description="Basic and acidic residues" evidence="1">
    <location>
        <begin position="1"/>
        <end position="18"/>
    </location>
</feature>
<organism evidence="2 3">
    <name type="scientific">Diploscapter pachys</name>
    <dbReference type="NCBI Taxonomy" id="2018661"/>
    <lineage>
        <taxon>Eukaryota</taxon>
        <taxon>Metazoa</taxon>
        <taxon>Ecdysozoa</taxon>
        <taxon>Nematoda</taxon>
        <taxon>Chromadorea</taxon>
        <taxon>Rhabditida</taxon>
        <taxon>Rhabditina</taxon>
        <taxon>Rhabditomorpha</taxon>
        <taxon>Rhabditoidea</taxon>
        <taxon>Rhabditidae</taxon>
        <taxon>Diploscapter</taxon>
    </lineage>
</organism>
<evidence type="ECO:0000256" key="1">
    <source>
        <dbReference type="SAM" id="MobiDB-lite"/>
    </source>
</evidence>
<dbReference type="AlphaFoldDB" id="A0A2A2K2D1"/>
<evidence type="ECO:0000313" key="3">
    <source>
        <dbReference type="Proteomes" id="UP000218231"/>
    </source>
</evidence>
<gene>
    <name evidence="2" type="ORF">WR25_23257</name>
</gene>
<accession>A0A2A2K2D1</accession>
<reference evidence="2 3" key="1">
    <citation type="journal article" date="2017" name="Curr. Biol.">
        <title>Genome architecture and evolution of a unichromosomal asexual nematode.</title>
        <authorList>
            <person name="Fradin H."/>
            <person name="Zegar C."/>
            <person name="Gutwein M."/>
            <person name="Lucas J."/>
            <person name="Kovtun M."/>
            <person name="Corcoran D."/>
            <person name="Baugh L.R."/>
            <person name="Kiontke K."/>
            <person name="Gunsalus K."/>
            <person name="Fitch D.H."/>
            <person name="Piano F."/>
        </authorList>
    </citation>
    <scope>NUCLEOTIDE SEQUENCE [LARGE SCALE GENOMIC DNA]</scope>
    <source>
        <strain evidence="2">PF1309</strain>
    </source>
</reference>
<feature type="region of interest" description="Disordered" evidence="1">
    <location>
        <begin position="1"/>
        <end position="35"/>
    </location>
</feature>
<sequence length="123" mass="13664">MHALDGRRRSLCHRDAGARRSGKAHHVDAGVSRQRRADCGAVAVDEVEDTRGYARLVQDFGEDHRTARRFLGRLENHRIAGGERGRDLGANLVERPVPRRDHRDDADRVIVVTACSVDGSMTS</sequence>
<dbReference type="EMBL" id="LIAE01009835">
    <property type="protein sequence ID" value="PAV68043.1"/>
    <property type="molecule type" value="Genomic_DNA"/>
</dbReference>
<comment type="caution">
    <text evidence="2">The sequence shown here is derived from an EMBL/GenBank/DDBJ whole genome shotgun (WGS) entry which is preliminary data.</text>
</comment>
<dbReference type="Proteomes" id="UP000218231">
    <property type="component" value="Unassembled WGS sequence"/>
</dbReference>
<evidence type="ECO:0000313" key="2">
    <source>
        <dbReference type="EMBL" id="PAV68043.1"/>
    </source>
</evidence>
<name>A0A2A2K2D1_9BILA</name>
<proteinExistence type="predicted"/>
<keyword evidence="3" id="KW-1185">Reference proteome</keyword>
<protein>
    <submittedName>
        <fullName evidence="2">Uncharacterized protein</fullName>
    </submittedName>
</protein>